<organism evidence="4 5">
    <name type="scientific">Channa striata</name>
    <name type="common">Snakehead murrel</name>
    <name type="synonym">Ophicephalus striatus</name>
    <dbReference type="NCBI Taxonomy" id="64152"/>
    <lineage>
        <taxon>Eukaryota</taxon>
        <taxon>Metazoa</taxon>
        <taxon>Chordata</taxon>
        <taxon>Craniata</taxon>
        <taxon>Vertebrata</taxon>
        <taxon>Euteleostomi</taxon>
        <taxon>Actinopterygii</taxon>
        <taxon>Neopterygii</taxon>
        <taxon>Teleostei</taxon>
        <taxon>Neoteleostei</taxon>
        <taxon>Acanthomorphata</taxon>
        <taxon>Anabantaria</taxon>
        <taxon>Anabantiformes</taxon>
        <taxon>Channoidei</taxon>
        <taxon>Channidae</taxon>
        <taxon>Channa</taxon>
    </lineage>
</organism>
<dbReference type="Proteomes" id="UP001187415">
    <property type="component" value="Unassembled WGS sequence"/>
</dbReference>
<keyword evidence="2" id="KW-0812">Transmembrane</keyword>
<feature type="domain" description="Ig-like" evidence="3">
    <location>
        <begin position="73"/>
        <end position="159"/>
    </location>
</feature>
<dbReference type="InterPro" id="IPR003598">
    <property type="entry name" value="Ig_sub2"/>
</dbReference>
<evidence type="ECO:0000313" key="5">
    <source>
        <dbReference type="Proteomes" id="UP001187415"/>
    </source>
</evidence>
<feature type="region of interest" description="Disordered" evidence="1">
    <location>
        <begin position="191"/>
        <end position="219"/>
    </location>
</feature>
<keyword evidence="2" id="KW-1133">Transmembrane helix</keyword>
<dbReference type="SMART" id="SM00408">
    <property type="entry name" value="IGc2"/>
    <property type="match status" value="1"/>
</dbReference>
<dbReference type="InterPro" id="IPR003599">
    <property type="entry name" value="Ig_sub"/>
</dbReference>
<proteinExistence type="predicted"/>
<dbReference type="InterPro" id="IPR036179">
    <property type="entry name" value="Ig-like_dom_sf"/>
</dbReference>
<keyword evidence="2" id="KW-0472">Membrane</keyword>
<accession>A0AA88N0G6</accession>
<dbReference type="SUPFAM" id="SSF48726">
    <property type="entry name" value="Immunoglobulin"/>
    <property type="match status" value="1"/>
</dbReference>
<reference evidence="4" key="1">
    <citation type="submission" date="2023-07" db="EMBL/GenBank/DDBJ databases">
        <title>Chromosome-level Genome Assembly of Striped Snakehead (Channa striata).</title>
        <authorList>
            <person name="Liu H."/>
        </authorList>
    </citation>
    <scope>NUCLEOTIDE SEQUENCE</scope>
    <source>
        <strain evidence="4">Gz</strain>
        <tissue evidence="4">Muscle</tissue>
    </source>
</reference>
<sequence length="219" mass="24471">MDERVYDQFGRAFSNEKTFGLSKAEQVIIQQCVRRQEHRRNCFHKTKMVGTKILLALFFGDLLMETLSENCSPAFQVIINSTNPSPKEGDDITLSCVHNISNGSLTFSWKKDGQMMSTSQNTSELVLTKVLSDNSGSYSCVVNSTYDSCESPPYSVIIENQSVIILVICGVSALLLILIMGLAMKFKLKRDNDKHKERRKQRVQGGQSGSPAQFASRES</sequence>
<feature type="transmembrane region" description="Helical" evidence="2">
    <location>
        <begin position="163"/>
        <end position="184"/>
    </location>
</feature>
<dbReference type="Pfam" id="PF13927">
    <property type="entry name" value="Ig_3"/>
    <property type="match status" value="1"/>
</dbReference>
<protein>
    <recommendedName>
        <fullName evidence="3">Ig-like domain-containing protein</fullName>
    </recommendedName>
</protein>
<dbReference type="SMART" id="SM00409">
    <property type="entry name" value="IG"/>
    <property type="match status" value="1"/>
</dbReference>
<dbReference type="InterPro" id="IPR013783">
    <property type="entry name" value="Ig-like_fold"/>
</dbReference>
<dbReference type="EMBL" id="JAUPFM010000006">
    <property type="protein sequence ID" value="KAK2849216.1"/>
    <property type="molecule type" value="Genomic_DNA"/>
</dbReference>
<gene>
    <name evidence="4" type="ORF">Q5P01_009050</name>
</gene>
<evidence type="ECO:0000256" key="2">
    <source>
        <dbReference type="SAM" id="Phobius"/>
    </source>
</evidence>
<comment type="caution">
    <text evidence="4">The sequence shown here is derived from an EMBL/GenBank/DDBJ whole genome shotgun (WGS) entry which is preliminary data.</text>
</comment>
<dbReference type="Gene3D" id="2.60.40.10">
    <property type="entry name" value="Immunoglobulins"/>
    <property type="match status" value="1"/>
</dbReference>
<evidence type="ECO:0000313" key="4">
    <source>
        <dbReference type="EMBL" id="KAK2849216.1"/>
    </source>
</evidence>
<evidence type="ECO:0000256" key="1">
    <source>
        <dbReference type="SAM" id="MobiDB-lite"/>
    </source>
</evidence>
<dbReference type="AlphaFoldDB" id="A0AA88N0G6"/>
<keyword evidence="5" id="KW-1185">Reference proteome</keyword>
<evidence type="ECO:0000259" key="3">
    <source>
        <dbReference type="PROSITE" id="PS50835"/>
    </source>
</evidence>
<name>A0AA88N0G6_CHASR</name>
<dbReference type="InterPro" id="IPR007110">
    <property type="entry name" value="Ig-like_dom"/>
</dbReference>
<dbReference type="PROSITE" id="PS50835">
    <property type="entry name" value="IG_LIKE"/>
    <property type="match status" value="1"/>
</dbReference>